<dbReference type="Pfam" id="PF04055">
    <property type="entry name" value="Radical_SAM"/>
    <property type="match status" value="1"/>
</dbReference>
<dbReference type="InterPro" id="IPR058240">
    <property type="entry name" value="rSAM_sf"/>
</dbReference>
<evidence type="ECO:0000256" key="2">
    <source>
        <dbReference type="ARBA" id="ARBA00022723"/>
    </source>
</evidence>
<evidence type="ECO:0000256" key="1">
    <source>
        <dbReference type="ARBA" id="ARBA00022691"/>
    </source>
</evidence>
<evidence type="ECO:0000256" key="4">
    <source>
        <dbReference type="ARBA" id="ARBA00023014"/>
    </source>
</evidence>
<keyword evidence="4" id="KW-0411">Iron-sulfur</keyword>
<dbReference type="InterPro" id="IPR023885">
    <property type="entry name" value="4Fe4S-binding_SPASM_dom"/>
</dbReference>
<keyword evidence="2" id="KW-0479">Metal-binding</keyword>
<dbReference type="EMBL" id="BMDD01000005">
    <property type="protein sequence ID" value="GGH85299.1"/>
    <property type="molecule type" value="Genomic_DNA"/>
</dbReference>
<accession>A0ABQ2A6C6</accession>
<dbReference type="NCBIfam" id="TIGR04085">
    <property type="entry name" value="rSAM_more_4Fe4S"/>
    <property type="match status" value="1"/>
</dbReference>
<dbReference type="SFLD" id="SFLDS00029">
    <property type="entry name" value="Radical_SAM"/>
    <property type="match status" value="1"/>
</dbReference>
<dbReference type="CDD" id="cd01335">
    <property type="entry name" value="Radical_SAM"/>
    <property type="match status" value="1"/>
</dbReference>
<dbReference type="Proteomes" id="UP000605427">
    <property type="component" value="Unassembled WGS sequence"/>
</dbReference>
<protein>
    <recommendedName>
        <fullName evidence="5">Radical SAM core domain-containing protein</fullName>
    </recommendedName>
</protein>
<dbReference type="PANTHER" id="PTHR11228">
    <property type="entry name" value="RADICAL SAM DOMAIN PROTEIN"/>
    <property type="match status" value="1"/>
</dbReference>
<evidence type="ECO:0000313" key="6">
    <source>
        <dbReference type="EMBL" id="GGH85299.1"/>
    </source>
</evidence>
<dbReference type="InterPro" id="IPR013785">
    <property type="entry name" value="Aldolase_TIM"/>
</dbReference>
<sequence>MQKISFPKLAVYKEKKDFIVHNFQLNSWVVFDEAEYEIVFKIIFQNCSEQDLIFEGYEKSKVVHILNLLLLYKIGYIEESSKEYKEYEEYRQENLEFEKPNTMYFITTYKCNLNCIYCYAESSPERSTCGDLNTEEAMDMFRSVQELGVKTVVFTGGEAFLRKDIFKLIEFVKSLKMRANVITNGSLIQNKSIANKLASLADLITISLDSMDATEHDLNRGKGTWEKAKKAIDLLLEEKANLKINQTITKNNLDASEKVFRFASLNNLQVKVISTSSLGRGKDFTFSQSLNRYERIKLDEELFDFNKQAANKSPIKQFEHKKHCGHGVGEFSIDSAGNIYLCKLLHEDKMLAGNIKKDNLKTVFYESDLFMKAKKRTVHNIAGCKNCTFKELCGGGCRAIQASNNKDLDQTDPHECFHIRKNFKKQMWNYFKI</sequence>
<keyword evidence="3" id="KW-0408">Iron</keyword>
<evidence type="ECO:0000313" key="7">
    <source>
        <dbReference type="Proteomes" id="UP000605427"/>
    </source>
</evidence>
<dbReference type="Pfam" id="PF13186">
    <property type="entry name" value="SPASM"/>
    <property type="match status" value="1"/>
</dbReference>
<feature type="domain" description="Radical SAM core" evidence="5">
    <location>
        <begin position="97"/>
        <end position="306"/>
    </location>
</feature>
<dbReference type="SUPFAM" id="SSF102114">
    <property type="entry name" value="Radical SAM enzymes"/>
    <property type="match status" value="1"/>
</dbReference>
<dbReference type="SFLD" id="SFLDG01067">
    <property type="entry name" value="SPASM/twitch_domain_containing"/>
    <property type="match status" value="1"/>
</dbReference>
<gene>
    <name evidence="6" type="ORF">GCM10007362_42410</name>
</gene>
<evidence type="ECO:0000256" key="3">
    <source>
        <dbReference type="ARBA" id="ARBA00023004"/>
    </source>
</evidence>
<dbReference type="PANTHER" id="PTHR11228:SF7">
    <property type="entry name" value="PQQA PEPTIDE CYCLASE"/>
    <property type="match status" value="1"/>
</dbReference>
<keyword evidence="1" id="KW-0949">S-adenosyl-L-methionine</keyword>
<keyword evidence="7" id="KW-1185">Reference proteome</keyword>
<dbReference type="PROSITE" id="PS51918">
    <property type="entry name" value="RADICAL_SAM"/>
    <property type="match status" value="1"/>
</dbReference>
<name>A0ABQ2A6C6_9BACL</name>
<comment type="caution">
    <text evidence="6">The sequence shown here is derived from an EMBL/GenBank/DDBJ whole genome shotgun (WGS) entry which is preliminary data.</text>
</comment>
<dbReference type="RefSeq" id="WP_172241958.1">
    <property type="nucleotide sequence ID" value="NZ_BMDD01000005.1"/>
</dbReference>
<dbReference type="InterPro" id="IPR050377">
    <property type="entry name" value="Radical_SAM_PqqE_MftC-like"/>
</dbReference>
<dbReference type="SFLD" id="SFLDG01386">
    <property type="entry name" value="main_SPASM_domain-containing"/>
    <property type="match status" value="1"/>
</dbReference>
<proteinExistence type="predicted"/>
<dbReference type="Gene3D" id="3.20.20.70">
    <property type="entry name" value="Aldolase class I"/>
    <property type="match status" value="1"/>
</dbReference>
<reference evidence="7" key="1">
    <citation type="journal article" date="2019" name="Int. J. Syst. Evol. Microbiol.">
        <title>The Global Catalogue of Microorganisms (GCM) 10K type strain sequencing project: providing services to taxonomists for standard genome sequencing and annotation.</title>
        <authorList>
            <consortium name="The Broad Institute Genomics Platform"/>
            <consortium name="The Broad Institute Genome Sequencing Center for Infectious Disease"/>
            <person name="Wu L."/>
            <person name="Ma J."/>
        </authorList>
    </citation>
    <scope>NUCLEOTIDE SEQUENCE [LARGE SCALE GENOMIC DNA]</scope>
    <source>
        <strain evidence="7">CCM 8702</strain>
    </source>
</reference>
<evidence type="ECO:0000259" key="5">
    <source>
        <dbReference type="PROSITE" id="PS51918"/>
    </source>
</evidence>
<dbReference type="InterPro" id="IPR007197">
    <property type="entry name" value="rSAM"/>
</dbReference>
<organism evidence="6 7">
    <name type="scientific">Saccharibacillus endophyticus</name>
    <dbReference type="NCBI Taxonomy" id="2060666"/>
    <lineage>
        <taxon>Bacteria</taxon>
        <taxon>Bacillati</taxon>
        <taxon>Bacillota</taxon>
        <taxon>Bacilli</taxon>
        <taxon>Bacillales</taxon>
        <taxon>Paenibacillaceae</taxon>
        <taxon>Saccharibacillus</taxon>
    </lineage>
</organism>